<dbReference type="MINT" id="P90989"/>
<dbReference type="PIRSF" id="PIRSF005902">
    <property type="entry name" value="DNase_TatD"/>
    <property type="match status" value="1"/>
</dbReference>
<dbReference type="KEGG" id="cel:CELE_B0432.8"/>
<dbReference type="FunCoup" id="P90989">
    <property type="interactions" value="787"/>
</dbReference>
<dbReference type="Bgee" id="WBGene00015189">
    <property type="expression patterns" value="Expressed in adult organism and 4 other cell types or tissues"/>
</dbReference>
<dbReference type="PeptideAtlas" id="P90989"/>
<feature type="binding site" evidence="5">
    <location>
        <position position="210"/>
    </location>
    <ligand>
        <name>a divalent metal cation</name>
        <dbReference type="ChEBI" id="CHEBI:60240"/>
        <label>1</label>
    </ligand>
</feature>
<evidence type="ECO:0000313" key="8">
    <source>
        <dbReference type="WormBase" id="B0432.8"/>
    </source>
</evidence>
<dbReference type="GeneID" id="181990"/>
<dbReference type="PANTHER" id="PTHR46317">
    <property type="entry name" value="HYDROLASE OF PHP SUPERFAMILY-RELATED PROTEIN"/>
    <property type="match status" value="1"/>
</dbReference>
<dbReference type="Gene3D" id="3.20.20.140">
    <property type="entry name" value="Metal-dependent hydrolases"/>
    <property type="match status" value="1"/>
</dbReference>
<feature type="binding site" evidence="5">
    <location>
        <position position="96"/>
    </location>
    <ligand>
        <name>a divalent metal cation</name>
        <dbReference type="ChEBI" id="CHEBI:60240"/>
        <label>1</label>
    </ligand>
</feature>
<reference evidence="6 7" key="1">
    <citation type="journal article" date="1998" name="Science">
        <title>Genome sequence of the nematode C. elegans: a platform for investigating biology.</title>
        <authorList>
            <consortium name="The C. elegans sequencing consortium"/>
            <person name="Sulson J.E."/>
            <person name="Waterston R."/>
        </authorList>
    </citation>
    <scope>NUCLEOTIDE SEQUENCE [LARGE SCALE GENOMIC DNA]</scope>
    <source>
        <strain evidence="6 7">Bristol N2</strain>
    </source>
</reference>
<proteinExistence type="inferred from homology"/>
<dbReference type="PIR" id="T25456">
    <property type="entry name" value="T25456"/>
</dbReference>
<dbReference type="CDD" id="cd01310">
    <property type="entry name" value="TatD_DNAse"/>
    <property type="match status" value="1"/>
</dbReference>
<keyword evidence="7" id="KW-1185">Reference proteome</keyword>
<dbReference type="AGR" id="WB:WBGene00015189"/>
<evidence type="ECO:0000313" key="6">
    <source>
        <dbReference type="EMBL" id="CCD61940.1"/>
    </source>
</evidence>
<dbReference type="RefSeq" id="NP_001370338.1">
    <property type="nucleotide sequence ID" value="NM_001383775.2"/>
</dbReference>
<dbReference type="InterPro" id="IPR001130">
    <property type="entry name" value="TatD-like"/>
</dbReference>
<comment type="similarity">
    <text evidence="1">Belongs to the metallo-dependent hydrolases superfamily. TatD-type hydrolase family.</text>
</comment>
<name>P90989_CAEEL</name>
<dbReference type="PhylomeDB" id="P90989"/>
<dbReference type="UCSC" id="B0432.8">
    <property type="organism name" value="c. elegans"/>
</dbReference>
<organism evidence="6 7">
    <name type="scientific">Caenorhabditis elegans</name>
    <dbReference type="NCBI Taxonomy" id="6239"/>
    <lineage>
        <taxon>Eukaryota</taxon>
        <taxon>Metazoa</taxon>
        <taxon>Ecdysozoa</taxon>
        <taxon>Nematoda</taxon>
        <taxon>Chromadorea</taxon>
        <taxon>Rhabditida</taxon>
        <taxon>Rhabditina</taxon>
        <taxon>Rhabditomorpha</taxon>
        <taxon>Rhabditoidea</taxon>
        <taxon>Rhabditidae</taxon>
        <taxon>Peloderinae</taxon>
        <taxon>Caenorhabditis</taxon>
    </lineage>
</organism>
<dbReference type="Proteomes" id="UP000001940">
    <property type="component" value="Chromosome II"/>
</dbReference>
<dbReference type="PANTHER" id="PTHR46317:SF1">
    <property type="entry name" value="HYDROLASE, TATD FAMILY"/>
    <property type="match status" value="1"/>
</dbReference>
<feature type="binding site" evidence="5">
    <location>
        <position position="5"/>
    </location>
    <ligand>
        <name>a divalent metal cation</name>
        <dbReference type="ChEBI" id="CHEBI:60240"/>
        <label>1</label>
    </ligand>
</feature>
<evidence type="ECO:0000313" key="7">
    <source>
        <dbReference type="Proteomes" id="UP000001940"/>
    </source>
</evidence>
<sequence>MIDVHCHLVDNKFKEDLDDVIGHAHATGIQKMINFPEFESQFEKSIGISKKWPGSVYTGIGIHPIQKRGKSAKMKHISKMEQFFVEHERDIICVGECGLDHTISQFKLTTEDFEEQETVFKWQIDLAKHFEKPLNVHSRSAARRTIEILLECHVAPDQVVLHAFDGTPGDLKLGLEAGYLFSIPPSFGKSEETTQLIESIPLSQLLLETDSPALGPEKGCKNVPANLRISAEIVAKIKKLEIDDIISATSTNANRIFKF</sequence>
<gene>
    <name evidence="6 8" type="ORF">B0432.8</name>
    <name evidence="6" type="ORF">CELE_B0432.8</name>
</gene>
<feature type="binding site" evidence="5">
    <location>
        <position position="7"/>
    </location>
    <ligand>
        <name>a divalent metal cation</name>
        <dbReference type="ChEBI" id="CHEBI:60240"/>
        <label>1</label>
    </ligand>
</feature>
<evidence type="ECO:0000256" key="2">
    <source>
        <dbReference type="ARBA" id="ARBA00022723"/>
    </source>
</evidence>
<dbReference type="PROSITE" id="PS01091">
    <property type="entry name" value="TATD_3"/>
    <property type="match status" value="1"/>
</dbReference>
<dbReference type="InParanoid" id="P90989"/>
<feature type="binding site" evidence="5">
    <location>
        <position position="137"/>
    </location>
    <ligand>
        <name>a divalent metal cation</name>
        <dbReference type="ChEBI" id="CHEBI:60240"/>
        <label>2</label>
    </ligand>
</feature>
<evidence type="ECO:0000256" key="5">
    <source>
        <dbReference type="PIRSR" id="PIRSR005902-1"/>
    </source>
</evidence>
<dbReference type="OrthoDB" id="413993at2759"/>
<dbReference type="AlphaFoldDB" id="P90989"/>
<dbReference type="SMR" id="P90989"/>
<accession>P90989</accession>
<dbReference type="WormBase" id="B0432.8">
    <property type="protein sequence ID" value="CE34637"/>
    <property type="gene ID" value="WBGene00015189"/>
</dbReference>
<dbReference type="STRING" id="6239.B0432.8.1"/>
<dbReference type="GO" id="GO:0046872">
    <property type="term" value="F:metal ion binding"/>
    <property type="evidence" value="ECO:0007669"/>
    <property type="project" value="UniProtKB-KW"/>
</dbReference>
<dbReference type="CTD" id="181990"/>
<protein>
    <submittedName>
        <fullName evidence="6">Deoxyribonuclease TATDN3</fullName>
    </submittedName>
</protein>
<keyword evidence="3" id="KW-0378">Hydrolase</keyword>
<dbReference type="InterPro" id="IPR018228">
    <property type="entry name" value="DNase_TatD-rel_CS"/>
</dbReference>
<dbReference type="PaxDb" id="6239-B0432.8.1"/>
<feature type="binding site" evidence="5">
    <location>
        <position position="162"/>
    </location>
    <ligand>
        <name>a divalent metal cation</name>
        <dbReference type="ChEBI" id="CHEBI:60240"/>
        <label>2</label>
    </ligand>
</feature>
<comment type="function">
    <text evidence="4">Exhibits 3'-exonuclease activities and apurinic/apyrimidinic (AP) endonuclease (in vitro). Show preferential AP endonuclease activity on double-stranded DNA substrates and 3'- exonuclease activity on single-stranded DNA.</text>
</comment>
<evidence type="ECO:0000256" key="4">
    <source>
        <dbReference type="ARBA" id="ARBA00093287"/>
    </source>
</evidence>
<dbReference type="Pfam" id="PF01026">
    <property type="entry name" value="TatD_DNase"/>
    <property type="match status" value="1"/>
</dbReference>
<keyword evidence="2 5" id="KW-0479">Metal-binding</keyword>
<dbReference type="IntAct" id="P90989">
    <property type="interactions" value="1"/>
</dbReference>
<dbReference type="OMA" id="HTHLDMQ"/>
<dbReference type="GO" id="GO:0016788">
    <property type="term" value="F:hydrolase activity, acting on ester bonds"/>
    <property type="evidence" value="ECO:0007669"/>
    <property type="project" value="InterPro"/>
</dbReference>
<dbReference type="SUPFAM" id="SSF51556">
    <property type="entry name" value="Metallo-dependent hydrolases"/>
    <property type="match status" value="1"/>
</dbReference>
<dbReference type="eggNOG" id="KOG3020">
    <property type="taxonomic scope" value="Eukaryota"/>
</dbReference>
<dbReference type="EMBL" id="BX284602">
    <property type="protein sequence ID" value="CCD61940.1"/>
    <property type="molecule type" value="Genomic_DNA"/>
</dbReference>
<dbReference type="HOGENOM" id="CLU_031506_5_3_1"/>
<evidence type="ECO:0000256" key="1">
    <source>
        <dbReference type="ARBA" id="ARBA00009275"/>
    </source>
</evidence>
<dbReference type="InterPro" id="IPR032466">
    <property type="entry name" value="Metal_Hydrolase"/>
</dbReference>
<evidence type="ECO:0000256" key="3">
    <source>
        <dbReference type="ARBA" id="ARBA00022801"/>
    </source>
</evidence>